<dbReference type="Pfam" id="PF02569">
    <property type="entry name" value="Pantoate_ligase"/>
    <property type="match status" value="1"/>
</dbReference>
<dbReference type="NCBIfam" id="TIGR00125">
    <property type="entry name" value="cyt_tran_rel"/>
    <property type="match status" value="1"/>
</dbReference>
<evidence type="ECO:0000256" key="7">
    <source>
        <dbReference type="ARBA" id="ARBA00048258"/>
    </source>
</evidence>
<comment type="catalytic activity">
    <reaction evidence="7 8">
        <text>(R)-pantoate + beta-alanine + ATP = (R)-pantothenate + AMP + diphosphate + H(+)</text>
        <dbReference type="Rhea" id="RHEA:10912"/>
        <dbReference type="ChEBI" id="CHEBI:15378"/>
        <dbReference type="ChEBI" id="CHEBI:15980"/>
        <dbReference type="ChEBI" id="CHEBI:29032"/>
        <dbReference type="ChEBI" id="CHEBI:30616"/>
        <dbReference type="ChEBI" id="CHEBI:33019"/>
        <dbReference type="ChEBI" id="CHEBI:57966"/>
        <dbReference type="ChEBI" id="CHEBI:456215"/>
        <dbReference type="EC" id="6.3.2.1"/>
    </reaction>
</comment>
<evidence type="ECO:0000256" key="6">
    <source>
        <dbReference type="ARBA" id="ARBA00022840"/>
    </source>
</evidence>
<dbReference type="GO" id="GO:0004592">
    <property type="term" value="F:pantoate-beta-alanine ligase activity"/>
    <property type="evidence" value="ECO:0007669"/>
    <property type="project" value="UniProtKB-UniRule"/>
</dbReference>
<feature type="binding site" evidence="8">
    <location>
        <begin position="188"/>
        <end position="191"/>
    </location>
    <ligand>
        <name>ATP</name>
        <dbReference type="ChEBI" id="CHEBI:30616"/>
    </ligand>
</feature>
<proteinExistence type="inferred from homology"/>
<dbReference type="STRING" id="1036779.SAMN04515666_11332"/>
<comment type="similarity">
    <text evidence="2 8">Belongs to the pantothenate synthetase family.</text>
</comment>
<dbReference type="InterPro" id="IPR004821">
    <property type="entry name" value="Cyt_trans-like"/>
</dbReference>
<dbReference type="AlphaFoldDB" id="A0A1H7YXB2"/>
<dbReference type="Gene3D" id="3.30.1300.10">
    <property type="entry name" value="Pantoate-beta-alanine ligase, C-terminal domain"/>
    <property type="match status" value="1"/>
</dbReference>
<dbReference type="Proteomes" id="UP000199664">
    <property type="component" value="Unassembled WGS sequence"/>
</dbReference>
<comment type="pathway">
    <text evidence="1 8">Cofactor biosynthesis; (R)-pantothenate biosynthesis; (R)-pantothenate from (R)-pantoate and beta-alanine: step 1/1.</text>
</comment>
<dbReference type="HAMAP" id="MF_00158">
    <property type="entry name" value="PanC"/>
    <property type="match status" value="1"/>
</dbReference>
<dbReference type="InterPro" id="IPR042176">
    <property type="entry name" value="Pantoate_ligase_C"/>
</dbReference>
<evidence type="ECO:0000313" key="9">
    <source>
        <dbReference type="EMBL" id="SEM50780.1"/>
    </source>
</evidence>
<feature type="binding site" evidence="8">
    <location>
        <position position="64"/>
    </location>
    <ligand>
        <name>beta-alanine</name>
        <dbReference type="ChEBI" id="CHEBI:57966"/>
    </ligand>
</feature>
<gene>
    <name evidence="8" type="primary">panC</name>
    <name evidence="9" type="ORF">SAMN04515666_11332</name>
</gene>
<reference evidence="10" key="1">
    <citation type="submission" date="2016-10" db="EMBL/GenBank/DDBJ databases">
        <authorList>
            <person name="Varghese N."/>
            <person name="Submissions S."/>
        </authorList>
    </citation>
    <scope>NUCLEOTIDE SEQUENCE [LARGE SCALE GENOMIC DNA]</scope>
    <source>
        <strain evidence="10">LMG 26383,CCUG 61248,R- 45681</strain>
    </source>
</reference>
<comment type="function">
    <text evidence="8">Catalyzes the condensation of pantoate with beta-alanine in an ATP-dependent reaction via a pantoyl-adenylate intermediate.</text>
</comment>
<keyword evidence="5 8" id="KW-0547">Nucleotide-binding</keyword>
<dbReference type="PANTHER" id="PTHR21299">
    <property type="entry name" value="CYTIDYLATE KINASE/PANTOATE-BETA-ALANINE LIGASE"/>
    <property type="match status" value="1"/>
</dbReference>
<comment type="caution">
    <text evidence="8">Lacks conserved residue(s) required for the propagation of feature annotation.</text>
</comment>
<feature type="binding site" evidence="8">
    <location>
        <begin position="33"/>
        <end position="40"/>
    </location>
    <ligand>
        <name>ATP</name>
        <dbReference type="ChEBI" id="CHEBI:30616"/>
    </ligand>
</feature>
<evidence type="ECO:0000256" key="4">
    <source>
        <dbReference type="ARBA" id="ARBA00022655"/>
    </source>
</evidence>
<accession>A0A1H7YXB2</accession>
<dbReference type="EC" id="6.3.2.1" evidence="8"/>
<comment type="subunit">
    <text evidence="8">Homodimer.</text>
</comment>
<name>A0A1H7YXB2_9HYPH</name>
<dbReference type="InterPro" id="IPR014729">
    <property type="entry name" value="Rossmann-like_a/b/a_fold"/>
</dbReference>
<dbReference type="UniPathway" id="UPA00028">
    <property type="reaction ID" value="UER00005"/>
</dbReference>
<dbReference type="GO" id="GO:0005829">
    <property type="term" value="C:cytosol"/>
    <property type="evidence" value="ECO:0007669"/>
    <property type="project" value="TreeGrafter"/>
</dbReference>
<dbReference type="OrthoDB" id="9773087at2"/>
<dbReference type="GO" id="GO:0005524">
    <property type="term" value="F:ATP binding"/>
    <property type="evidence" value="ECO:0007669"/>
    <property type="project" value="UniProtKB-KW"/>
</dbReference>
<evidence type="ECO:0000256" key="1">
    <source>
        <dbReference type="ARBA" id="ARBA00004990"/>
    </source>
</evidence>
<feature type="binding site" evidence="8">
    <location>
        <position position="157"/>
    </location>
    <ligand>
        <name>(R)-pantoate</name>
        <dbReference type="ChEBI" id="CHEBI:15980"/>
    </ligand>
</feature>
<organism evidence="9 10">
    <name type="scientific">Bosea lupini</name>
    <dbReference type="NCBI Taxonomy" id="1036779"/>
    <lineage>
        <taxon>Bacteria</taxon>
        <taxon>Pseudomonadati</taxon>
        <taxon>Pseudomonadota</taxon>
        <taxon>Alphaproteobacteria</taxon>
        <taxon>Hyphomicrobiales</taxon>
        <taxon>Boseaceae</taxon>
        <taxon>Bosea</taxon>
    </lineage>
</organism>
<evidence type="ECO:0000313" key="10">
    <source>
        <dbReference type="Proteomes" id="UP000199664"/>
    </source>
</evidence>
<keyword evidence="10" id="KW-1185">Reference proteome</keyword>
<feature type="binding site" evidence="8">
    <location>
        <begin position="151"/>
        <end position="154"/>
    </location>
    <ligand>
        <name>ATP</name>
        <dbReference type="ChEBI" id="CHEBI:30616"/>
    </ligand>
</feature>
<keyword evidence="4 8" id="KW-0566">Pantothenate biosynthesis</keyword>
<dbReference type="InterPro" id="IPR003721">
    <property type="entry name" value="Pantoate_ligase"/>
</dbReference>
<dbReference type="GO" id="GO:0015940">
    <property type="term" value="P:pantothenate biosynthetic process"/>
    <property type="evidence" value="ECO:0007669"/>
    <property type="project" value="UniProtKB-UniRule"/>
</dbReference>
<comment type="miscellaneous">
    <text evidence="8">The reaction proceeds by a bi uni uni bi ping pong mechanism.</text>
</comment>
<dbReference type="EMBL" id="FOAN01000013">
    <property type="protein sequence ID" value="SEM50780.1"/>
    <property type="molecule type" value="Genomic_DNA"/>
</dbReference>
<dbReference type="NCBIfam" id="TIGR00018">
    <property type="entry name" value="panC"/>
    <property type="match status" value="1"/>
</dbReference>
<feature type="active site" description="Proton donor" evidence="8">
    <location>
        <position position="40"/>
    </location>
</feature>
<keyword evidence="8" id="KW-0963">Cytoplasm</keyword>
<dbReference type="SUPFAM" id="SSF52374">
    <property type="entry name" value="Nucleotidylyl transferase"/>
    <property type="match status" value="1"/>
</dbReference>
<keyword evidence="3 8" id="KW-0436">Ligase</keyword>
<dbReference type="PANTHER" id="PTHR21299:SF1">
    <property type="entry name" value="PANTOATE--BETA-ALANINE LIGASE"/>
    <property type="match status" value="1"/>
</dbReference>
<protein>
    <recommendedName>
        <fullName evidence="8">Pantothenate synthetase</fullName>
        <shortName evidence="8">PS</shortName>
        <ecNumber evidence="8">6.3.2.1</ecNumber>
    </recommendedName>
    <alternativeName>
        <fullName evidence="8">Pantoate--beta-alanine ligase</fullName>
    </alternativeName>
    <alternativeName>
        <fullName evidence="8">Pantoate-activating enzyme</fullName>
    </alternativeName>
</protein>
<feature type="binding site" evidence="8">
    <location>
        <position position="64"/>
    </location>
    <ligand>
        <name>(R)-pantoate</name>
        <dbReference type="ChEBI" id="CHEBI:15980"/>
    </ligand>
</feature>
<evidence type="ECO:0000256" key="5">
    <source>
        <dbReference type="ARBA" id="ARBA00022741"/>
    </source>
</evidence>
<dbReference type="RefSeq" id="WP_091842066.1">
    <property type="nucleotide sequence ID" value="NZ_FOAN01000013.1"/>
</dbReference>
<dbReference type="Gene3D" id="3.40.50.620">
    <property type="entry name" value="HUPs"/>
    <property type="match status" value="1"/>
</dbReference>
<evidence type="ECO:0000256" key="2">
    <source>
        <dbReference type="ARBA" id="ARBA00009256"/>
    </source>
</evidence>
<evidence type="ECO:0000256" key="8">
    <source>
        <dbReference type="HAMAP-Rule" id="MF_00158"/>
    </source>
</evidence>
<keyword evidence="6 8" id="KW-0067">ATP-binding</keyword>
<comment type="subcellular location">
    <subcellularLocation>
        <location evidence="8">Cytoplasm</location>
    </subcellularLocation>
</comment>
<sequence length="282" mass="30983">MSQVAVFETVKAMREAVAAWHAAGEKVALVPTMGALHEGHIALVTEAQKHARRVIVSIFVNPTQFAPHEDFKKYPRTFDSDRAQLEAANADAIYFPAVEEMYPPGFASRVLLLGPAAVGLEDRFRPTHFEGVATVCCKLFTQSKADFAVFGEKDYQQLKVVTRMAHDLDLGIEIVPLATFRETDGLAMSSRNRYLSADERALAPTLHRVMQALAARIRNDDPLFQAVADAQTEIITAGFELDYLEARHADTLAPVTSRADGPIRLLIAARLGATRLIDNIGV</sequence>
<dbReference type="CDD" id="cd00560">
    <property type="entry name" value="PanC"/>
    <property type="match status" value="1"/>
</dbReference>
<evidence type="ECO:0000256" key="3">
    <source>
        <dbReference type="ARBA" id="ARBA00022598"/>
    </source>
</evidence>